<dbReference type="Proteomes" id="UP000836841">
    <property type="component" value="Chromosome 1"/>
</dbReference>
<evidence type="ECO:0000313" key="1">
    <source>
        <dbReference type="EMBL" id="CAH2035840.1"/>
    </source>
</evidence>
<name>A0AAU9R804_THLAR</name>
<evidence type="ECO:0000313" key="2">
    <source>
        <dbReference type="Proteomes" id="UP000836841"/>
    </source>
</evidence>
<gene>
    <name evidence="1" type="ORF">TAV2_LOCUS4074</name>
</gene>
<accession>A0AAU9R804</accession>
<organism evidence="1 2">
    <name type="scientific">Thlaspi arvense</name>
    <name type="common">Field penny-cress</name>
    <dbReference type="NCBI Taxonomy" id="13288"/>
    <lineage>
        <taxon>Eukaryota</taxon>
        <taxon>Viridiplantae</taxon>
        <taxon>Streptophyta</taxon>
        <taxon>Embryophyta</taxon>
        <taxon>Tracheophyta</taxon>
        <taxon>Spermatophyta</taxon>
        <taxon>Magnoliopsida</taxon>
        <taxon>eudicotyledons</taxon>
        <taxon>Gunneridae</taxon>
        <taxon>Pentapetalae</taxon>
        <taxon>rosids</taxon>
        <taxon>malvids</taxon>
        <taxon>Brassicales</taxon>
        <taxon>Brassicaceae</taxon>
        <taxon>Thlaspideae</taxon>
        <taxon>Thlaspi</taxon>
    </lineage>
</organism>
<dbReference type="PANTHER" id="PTHR48449">
    <property type="entry name" value="DUF1985 DOMAIN-CONTAINING PROTEIN"/>
    <property type="match status" value="1"/>
</dbReference>
<reference evidence="1 2" key="1">
    <citation type="submission" date="2022-03" db="EMBL/GenBank/DDBJ databases">
        <authorList>
            <person name="Nunn A."/>
            <person name="Chopra R."/>
            <person name="Nunn A."/>
            <person name="Contreras Garrido A."/>
        </authorList>
    </citation>
    <scope>NUCLEOTIDE SEQUENCE [LARGE SCALE GENOMIC DNA]</scope>
</reference>
<dbReference type="EMBL" id="OU466857">
    <property type="protein sequence ID" value="CAH2035840.1"/>
    <property type="molecule type" value="Genomic_DNA"/>
</dbReference>
<keyword evidence="2" id="KW-1185">Reference proteome</keyword>
<dbReference type="PANTHER" id="PTHR48449:SF1">
    <property type="entry name" value="DUF1985 DOMAIN-CONTAINING PROTEIN"/>
    <property type="match status" value="1"/>
</dbReference>
<sequence length="291" mass="33520">MFDLDLGNVFQKLKMDITLPKLKYEMGKEPVNGFKAIDKYSDFKYIAKVKEILGSEQFKRVEDSFLGPDGHSPDDLIELMAEAGEDAHDERFSLAMVLLIETIFLHRYSKALFPTSNLQKAQHMDVLLNHHWGIDAYEMLLKSVKKTVEKNLENSKYPLDGFPFVLHLWILESVPKLQLAFSTIDNTVPPTAFLCVKYLYTTSPPIKTVLSIEGESDMDAVHILPKIHGDLEDTVFLKDKCDEDLHSLVDLLEKGFRLTRDHWKTNIVKRDDALQYIASQSYRYPHSERAR</sequence>
<dbReference type="AlphaFoldDB" id="A0AAU9R804"/>
<proteinExistence type="predicted"/>
<protein>
    <submittedName>
        <fullName evidence="1">Uncharacterized protein</fullName>
    </submittedName>
</protein>